<dbReference type="Gene3D" id="3.40.50.720">
    <property type="entry name" value="NAD(P)-binding Rossmann-like Domain"/>
    <property type="match status" value="1"/>
</dbReference>
<keyword evidence="5" id="KW-0963">Cytoplasm</keyword>
<feature type="binding site" evidence="12">
    <location>
        <position position="123"/>
    </location>
    <ligand>
        <name>NAD(+)</name>
        <dbReference type="ChEBI" id="CHEBI:57540"/>
    </ligand>
</feature>
<dbReference type="PANTHER" id="PTHR48075:SF1">
    <property type="entry name" value="LAMBDA-CRYSTALLIN HOMOLOG"/>
    <property type="match status" value="1"/>
</dbReference>
<dbReference type="GO" id="GO:0019605">
    <property type="term" value="P:butyrate metabolic process"/>
    <property type="evidence" value="ECO:0007669"/>
    <property type="project" value="UniProtKB-UniPathway"/>
</dbReference>
<dbReference type="UniPathway" id="UPA00863"/>
<dbReference type="InterPro" id="IPR006108">
    <property type="entry name" value="3HC_DH_C"/>
</dbReference>
<dbReference type="OrthoDB" id="9771883at2"/>
<feature type="binding site" evidence="12">
    <location>
        <position position="96"/>
    </location>
    <ligand>
        <name>NAD(+)</name>
        <dbReference type="ChEBI" id="CHEBI:57540"/>
    </ligand>
</feature>
<sequence length="316" mass="35256">MKLEDVKIIGNIGAGTMGHATAMQFAIAGYPVHMIDQNDAALQHGLDLIKADLKTLHEANYLTDEEVKQVLGRISTFTSYKEGLKDADFIIESIVENLKIKQTVWTEVEEYVSEETILATNTSGLSPTEIQSVLKNKDRFLVAHFWNPAHLMPLVEIVPGKETSDSTIKLTYQLMKKIGKHPAALKKESLGFVGNRIQLAVIREALHIVEEGIADPQTVDDIVKYSLGRRWSILGPIMSADLGGLDVFNNISSYLLKDLDNDTEANKTLSENAKNGNLGMKTGKGYYDWDKEKTNYIVSERDKALLEDFLDDQKDN</sequence>
<feature type="binding site" evidence="12">
    <location>
        <begin position="13"/>
        <end position="18"/>
    </location>
    <ligand>
        <name>NAD(+)</name>
        <dbReference type="ChEBI" id="CHEBI:57540"/>
    </ligand>
</feature>
<dbReference type="Gene3D" id="1.10.1040.10">
    <property type="entry name" value="N-(1-d-carboxylethyl)-l-norvaline Dehydrogenase, domain 2"/>
    <property type="match status" value="1"/>
</dbReference>
<feature type="site" description="Important for catalytic activity" evidence="11">
    <location>
        <position position="144"/>
    </location>
</feature>
<dbReference type="Pfam" id="PF00725">
    <property type="entry name" value="3HCDH"/>
    <property type="match status" value="1"/>
</dbReference>
<evidence type="ECO:0000259" key="13">
    <source>
        <dbReference type="Pfam" id="PF00725"/>
    </source>
</evidence>
<dbReference type="InterPro" id="IPR006176">
    <property type="entry name" value="3-OHacyl-CoA_DH_NAD-bd"/>
</dbReference>
<feature type="binding site" evidence="12">
    <location>
        <position position="281"/>
    </location>
    <ligand>
        <name>NAD(+)</name>
        <dbReference type="ChEBI" id="CHEBI:57540"/>
    </ligand>
</feature>
<feature type="binding site" evidence="12">
    <location>
        <position position="101"/>
    </location>
    <ligand>
        <name>NAD(+)</name>
        <dbReference type="ChEBI" id="CHEBI:57540"/>
    </ligand>
</feature>
<dbReference type="InterPro" id="IPR008927">
    <property type="entry name" value="6-PGluconate_DH-like_C_sf"/>
</dbReference>
<evidence type="ECO:0000256" key="2">
    <source>
        <dbReference type="ARBA" id="ARBA00005086"/>
    </source>
</evidence>
<dbReference type="FunFam" id="3.40.50.720:FF:000009">
    <property type="entry name" value="Fatty oxidation complex, alpha subunit"/>
    <property type="match status" value="1"/>
</dbReference>
<comment type="pathway">
    <text evidence="2">Lipid metabolism; butanoate metabolism.</text>
</comment>
<dbReference type="GO" id="GO:0005737">
    <property type="term" value="C:cytoplasm"/>
    <property type="evidence" value="ECO:0007669"/>
    <property type="project" value="UniProtKB-SubCell"/>
</dbReference>
<dbReference type="PIRSF" id="PIRSF000105">
    <property type="entry name" value="HCDH"/>
    <property type="match status" value="1"/>
</dbReference>
<evidence type="ECO:0000256" key="1">
    <source>
        <dbReference type="ARBA" id="ARBA00004496"/>
    </source>
</evidence>
<evidence type="ECO:0000256" key="11">
    <source>
        <dbReference type="PIRSR" id="PIRSR000105-1"/>
    </source>
</evidence>
<comment type="subcellular location">
    <subcellularLocation>
        <location evidence="1">Cytoplasm</location>
    </subcellularLocation>
</comment>
<organism evidence="15 16">
    <name type="scientific">Companilactobacillus mishanensis</name>
    <dbReference type="NCBI Taxonomy" id="2486008"/>
    <lineage>
        <taxon>Bacteria</taxon>
        <taxon>Bacillati</taxon>
        <taxon>Bacillota</taxon>
        <taxon>Bacilli</taxon>
        <taxon>Lactobacillales</taxon>
        <taxon>Lactobacillaceae</taxon>
        <taxon>Companilactobacillus</taxon>
    </lineage>
</organism>
<dbReference type="InterPro" id="IPR013328">
    <property type="entry name" value="6PGD_dom2"/>
</dbReference>
<feature type="binding site" evidence="12">
    <location>
        <position position="36"/>
    </location>
    <ligand>
        <name>NAD(+)</name>
        <dbReference type="ChEBI" id="CHEBI:57540"/>
    </ligand>
</feature>
<evidence type="ECO:0000256" key="5">
    <source>
        <dbReference type="ARBA" id="ARBA00022490"/>
    </source>
</evidence>
<evidence type="ECO:0000256" key="3">
    <source>
        <dbReference type="ARBA" id="ARBA00009463"/>
    </source>
</evidence>
<evidence type="ECO:0000256" key="7">
    <source>
        <dbReference type="ARBA" id="ARBA00023002"/>
    </source>
</evidence>
<dbReference type="SUPFAM" id="SSF51735">
    <property type="entry name" value="NAD(P)-binding Rossmann-fold domains"/>
    <property type="match status" value="1"/>
</dbReference>
<dbReference type="PANTHER" id="PTHR48075">
    <property type="entry name" value="3-HYDROXYACYL-COA DEHYDROGENASE FAMILY PROTEIN"/>
    <property type="match status" value="1"/>
</dbReference>
<keyword evidence="8 12" id="KW-0520">NAD</keyword>
<feature type="domain" description="3-hydroxyacyl-CoA dehydrogenase NAD binding" evidence="14">
    <location>
        <begin position="9"/>
        <end position="186"/>
    </location>
</feature>
<accession>A0A5P0ZHI6</accession>
<dbReference type="AlphaFoldDB" id="A0A5P0ZHI6"/>
<dbReference type="GO" id="GO:0050104">
    <property type="term" value="F:L-gulonate 3-dehydrogenase activity"/>
    <property type="evidence" value="ECO:0007669"/>
    <property type="project" value="UniProtKB-EC"/>
</dbReference>
<dbReference type="InterPro" id="IPR036291">
    <property type="entry name" value="NAD(P)-bd_dom_sf"/>
</dbReference>
<dbReference type="EMBL" id="VDFM01000005">
    <property type="protein sequence ID" value="MQS52526.1"/>
    <property type="molecule type" value="Genomic_DNA"/>
</dbReference>
<evidence type="ECO:0000256" key="4">
    <source>
        <dbReference type="ARBA" id="ARBA00011738"/>
    </source>
</evidence>
<dbReference type="InterPro" id="IPR022694">
    <property type="entry name" value="3-OHacyl-CoA_DH"/>
</dbReference>
<dbReference type="GO" id="GO:0070403">
    <property type="term" value="F:NAD+ binding"/>
    <property type="evidence" value="ECO:0007669"/>
    <property type="project" value="InterPro"/>
</dbReference>
<feature type="binding site" evidence="12">
    <location>
        <position position="147"/>
    </location>
    <ligand>
        <name>NAD(+)</name>
        <dbReference type="ChEBI" id="CHEBI:57540"/>
    </ligand>
</feature>
<evidence type="ECO:0000256" key="12">
    <source>
        <dbReference type="PIRSR" id="PIRSR000105-2"/>
    </source>
</evidence>
<evidence type="ECO:0000256" key="9">
    <source>
        <dbReference type="ARBA" id="ARBA00038962"/>
    </source>
</evidence>
<dbReference type="EC" id="1.1.1.45" evidence="9"/>
<dbReference type="PROSITE" id="PS00067">
    <property type="entry name" value="3HCDH"/>
    <property type="match status" value="1"/>
</dbReference>
<comment type="caution">
    <text evidence="15">The sequence shown here is derived from an EMBL/GenBank/DDBJ whole genome shotgun (WGS) entry which is preliminary data.</text>
</comment>
<keyword evidence="6" id="KW-0597">Phosphoprotein</keyword>
<dbReference type="RefSeq" id="WP_153382974.1">
    <property type="nucleotide sequence ID" value="NZ_VDFM01000005.1"/>
</dbReference>
<evidence type="ECO:0000256" key="8">
    <source>
        <dbReference type="ARBA" id="ARBA00023027"/>
    </source>
</evidence>
<dbReference type="Proteomes" id="UP000380386">
    <property type="component" value="Unassembled WGS sequence"/>
</dbReference>
<evidence type="ECO:0000256" key="6">
    <source>
        <dbReference type="ARBA" id="ARBA00022553"/>
    </source>
</evidence>
<reference evidence="15 16" key="1">
    <citation type="journal article" date="2019" name="Syst. Appl. Microbiol.">
        <title>Polyphasic characterization of two novel Lactobacillus spp. isolated from blown salami packages: Description of Lactobacillus halodurans sp. nov. and Lactobacillus salsicarnum sp. nov.</title>
        <authorList>
            <person name="Schuster J.A."/>
            <person name="Klingl A."/>
            <person name="Vogel R.F."/>
            <person name="Ehrmann M.A."/>
        </authorList>
    </citation>
    <scope>NUCLEOTIDE SEQUENCE [LARGE SCALE GENOMIC DNA]</scope>
    <source>
        <strain evidence="15 16">TMW 1.2118</strain>
    </source>
</reference>
<evidence type="ECO:0000256" key="10">
    <source>
        <dbReference type="ARBA" id="ARBA00042709"/>
    </source>
</evidence>
<evidence type="ECO:0000259" key="14">
    <source>
        <dbReference type="Pfam" id="PF02737"/>
    </source>
</evidence>
<evidence type="ECO:0000313" key="16">
    <source>
        <dbReference type="Proteomes" id="UP000380386"/>
    </source>
</evidence>
<protein>
    <recommendedName>
        <fullName evidence="10">L-gulonate 3-dehydrogenase</fullName>
        <ecNumber evidence="9">1.1.1.45</ecNumber>
    </recommendedName>
    <alternativeName>
        <fullName evidence="10">L-gulonate 3-dehydrogenase</fullName>
    </alternativeName>
</protein>
<proteinExistence type="inferred from homology"/>
<comment type="similarity">
    <text evidence="3">Belongs to the 3-hydroxyacyl-CoA dehydrogenase family.</text>
</comment>
<dbReference type="InterPro" id="IPR006180">
    <property type="entry name" value="3-OHacyl-CoA_DH_CS"/>
</dbReference>
<feature type="domain" description="3-hydroxyacyl-CoA dehydrogenase C-terminal" evidence="13">
    <location>
        <begin position="191"/>
        <end position="289"/>
    </location>
</feature>
<dbReference type="Pfam" id="PF02737">
    <property type="entry name" value="3HCDH_N"/>
    <property type="match status" value="1"/>
</dbReference>
<name>A0A5P0ZHI6_9LACO</name>
<evidence type="ECO:0000313" key="15">
    <source>
        <dbReference type="EMBL" id="MQS52526.1"/>
    </source>
</evidence>
<comment type="subunit">
    <text evidence="4">Homodimer.</text>
</comment>
<gene>
    <name evidence="15" type="ORF">FHL02_05790</name>
</gene>
<keyword evidence="7" id="KW-0560">Oxidoreductase</keyword>
<dbReference type="SUPFAM" id="SSF48179">
    <property type="entry name" value="6-phosphogluconate dehydrogenase C-terminal domain-like"/>
    <property type="match status" value="1"/>
</dbReference>